<evidence type="ECO:0000313" key="2">
    <source>
        <dbReference type="EMBL" id="KAF6075136.1"/>
    </source>
</evidence>
<gene>
    <name evidence="2" type="ORF">HJG60_009530</name>
</gene>
<dbReference type="EMBL" id="JABVXQ010000015">
    <property type="protein sequence ID" value="KAF6075136.1"/>
    <property type="molecule type" value="Genomic_DNA"/>
</dbReference>
<accession>A0A833YLH4</accession>
<comment type="caution">
    <text evidence="2">The sequence shown here is derived from an EMBL/GenBank/DDBJ whole genome shotgun (WGS) entry which is preliminary data.</text>
</comment>
<feature type="region of interest" description="Disordered" evidence="1">
    <location>
        <begin position="101"/>
        <end position="134"/>
    </location>
</feature>
<dbReference type="AlphaFoldDB" id="A0A833YLH4"/>
<protein>
    <submittedName>
        <fullName evidence="2">Uncharacterized protein</fullName>
    </submittedName>
</protein>
<reference evidence="2 3" key="1">
    <citation type="journal article" date="2020" name="Nature">
        <title>Six reference-quality genomes reveal evolution of bat adaptations.</title>
        <authorList>
            <person name="Jebb D."/>
            <person name="Huang Z."/>
            <person name="Pippel M."/>
            <person name="Hughes G.M."/>
            <person name="Lavrichenko K."/>
            <person name="Devanna P."/>
            <person name="Winkler S."/>
            <person name="Jermiin L.S."/>
            <person name="Skirmuntt E.C."/>
            <person name="Katzourakis A."/>
            <person name="Burkitt-Gray L."/>
            <person name="Ray D.A."/>
            <person name="Sullivan K.A.M."/>
            <person name="Roscito J.G."/>
            <person name="Kirilenko B.M."/>
            <person name="Davalos L.M."/>
            <person name="Corthals A.P."/>
            <person name="Power M.L."/>
            <person name="Jones G."/>
            <person name="Ransome R.D."/>
            <person name="Dechmann D.K.N."/>
            <person name="Locatelli A.G."/>
            <person name="Puechmaille S.J."/>
            <person name="Fedrigo O."/>
            <person name="Jarvis E.D."/>
            <person name="Hiller M."/>
            <person name="Vernes S.C."/>
            <person name="Myers E.W."/>
            <person name="Teeling E.C."/>
        </authorList>
    </citation>
    <scope>NUCLEOTIDE SEQUENCE [LARGE SCALE GENOMIC DNA]</scope>
    <source>
        <strain evidence="2">Bat1K_MPI-CBG_1</strain>
    </source>
</reference>
<evidence type="ECO:0000313" key="3">
    <source>
        <dbReference type="Proteomes" id="UP000664940"/>
    </source>
</evidence>
<evidence type="ECO:0000256" key="1">
    <source>
        <dbReference type="SAM" id="MobiDB-lite"/>
    </source>
</evidence>
<organism evidence="2 3">
    <name type="scientific">Phyllostomus discolor</name>
    <name type="common">pale spear-nosed bat</name>
    <dbReference type="NCBI Taxonomy" id="89673"/>
    <lineage>
        <taxon>Eukaryota</taxon>
        <taxon>Metazoa</taxon>
        <taxon>Chordata</taxon>
        <taxon>Craniata</taxon>
        <taxon>Vertebrata</taxon>
        <taxon>Euteleostomi</taxon>
        <taxon>Mammalia</taxon>
        <taxon>Eutheria</taxon>
        <taxon>Laurasiatheria</taxon>
        <taxon>Chiroptera</taxon>
        <taxon>Yangochiroptera</taxon>
        <taxon>Phyllostomidae</taxon>
        <taxon>Phyllostominae</taxon>
        <taxon>Phyllostomus</taxon>
    </lineage>
</organism>
<sequence>MSAAHCHACAPILMGAHVLPPGGLVLKGGPSVCSPLPTSPAPAMLPLLPGTFWQKSVWPSWSLKEWGGLVCMVRVPICLCLEELCDPGPRQLLAEADQVHTEEKDVQFSRQDSGPGCRHAGRAPHATSSAPAEP</sequence>
<proteinExistence type="predicted"/>
<name>A0A833YLH4_9CHIR</name>
<dbReference type="Proteomes" id="UP000664940">
    <property type="component" value="Unassembled WGS sequence"/>
</dbReference>